<accession>A0A915IPQ6</accession>
<proteinExistence type="predicted"/>
<keyword evidence="1" id="KW-1185">Reference proteome</keyword>
<evidence type="ECO:0000313" key="1">
    <source>
        <dbReference type="Proteomes" id="UP000887565"/>
    </source>
</evidence>
<evidence type="ECO:0000313" key="2">
    <source>
        <dbReference type="WBParaSite" id="nRc.2.0.1.t15967-RA"/>
    </source>
</evidence>
<reference evidence="2" key="1">
    <citation type="submission" date="2022-11" db="UniProtKB">
        <authorList>
            <consortium name="WormBaseParasite"/>
        </authorList>
    </citation>
    <scope>IDENTIFICATION</scope>
</reference>
<dbReference type="WBParaSite" id="nRc.2.0.1.t15967-RA">
    <property type="protein sequence ID" value="nRc.2.0.1.t15967-RA"/>
    <property type="gene ID" value="nRc.2.0.1.g15967"/>
</dbReference>
<dbReference type="Proteomes" id="UP000887565">
    <property type="component" value="Unplaced"/>
</dbReference>
<protein>
    <submittedName>
        <fullName evidence="2">Uncharacterized protein</fullName>
    </submittedName>
</protein>
<organism evidence="1 2">
    <name type="scientific">Romanomermis culicivorax</name>
    <name type="common">Nematode worm</name>
    <dbReference type="NCBI Taxonomy" id="13658"/>
    <lineage>
        <taxon>Eukaryota</taxon>
        <taxon>Metazoa</taxon>
        <taxon>Ecdysozoa</taxon>
        <taxon>Nematoda</taxon>
        <taxon>Enoplea</taxon>
        <taxon>Dorylaimia</taxon>
        <taxon>Mermithida</taxon>
        <taxon>Mermithoidea</taxon>
        <taxon>Mermithidae</taxon>
        <taxon>Romanomermis</taxon>
    </lineage>
</organism>
<sequence length="145" mass="16611">MSVRGTYEKLSRIEEHKKFIIQHSSPEIFPALCAGKRLMSSIEMSVVELVGNPDYCASDCTYKCIRDNVFFAQGHLCQLERKAKKIVRMEQKKFSTQHKYKLLTEQKTCDNTRFSAQNKVILGAENAKFSSRFAPSPNASEFYSN</sequence>
<name>A0A915IPQ6_ROMCU</name>
<dbReference type="AlphaFoldDB" id="A0A915IPQ6"/>